<feature type="domain" description="Hemerythrin-like" evidence="5">
    <location>
        <begin position="13"/>
        <end position="124"/>
    </location>
</feature>
<dbReference type="NCBIfam" id="NF033749">
    <property type="entry name" value="bact_hemeryth"/>
    <property type="match status" value="1"/>
</dbReference>
<dbReference type="InterPro" id="IPR050669">
    <property type="entry name" value="Hemerythrin"/>
</dbReference>
<dbReference type="PANTHER" id="PTHR37164:SF1">
    <property type="entry name" value="BACTERIOHEMERYTHRIN"/>
    <property type="match status" value="1"/>
</dbReference>
<keyword evidence="2" id="KW-0813">Transport</keyword>
<dbReference type="InterPro" id="IPR012827">
    <property type="entry name" value="Hemerythrin_metal-bd"/>
</dbReference>
<dbReference type="GO" id="GO:0005344">
    <property type="term" value="F:oxygen carrier activity"/>
    <property type="evidence" value="ECO:0007669"/>
    <property type="project" value="UniProtKB-KW"/>
</dbReference>
<organism evidence="6 7">
    <name type="scientific">Helicobacter valdiviensis</name>
    <dbReference type="NCBI Taxonomy" id="1458358"/>
    <lineage>
        <taxon>Bacteria</taxon>
        <taxon>Pseudomonadati</taxon>
        <taxon>Campylobacterota</taxon>
        <taxon>Epsilonproteobacteria</taxon>
        <taxon>Campylobacterales</taxon>
        <taxon>Helicobacteraceae</taxon>
        <taxon>Helicobacter</taxon>
    </lineage>
</organism>
<name>A0A2W6MY92_9HELI</name>
<evidence type="ECO:0000313" key="6">
    <source>
        <dbReference type="EMBL" id="PZT49001.1"/>
    </source>
</evidence>
<evidence type="ECO:0000256" key="2">
    <source>
        <dbReference type="ARBA" id="ARBA00022621"/>
    </source>
</evidence>
<dbReference type="NCBIfam" id="TIGR02481">
    <property type="entry name" value="hemeryth_dom"/>
    <property type="match status" value="1"/>
</dbReference>
<evidence type="ECO:0000256" key="3">
    <source>
        <dbReference type="ARBA" id="ARBA00022723"/>
    </source>
</evidence>
<evidence type="ECO:0000259" key="5">
    <source>
        <dbReference type="Pfam" id="PF01814"/>
    </source>
</evidence>
<dbReference type="SUPFAM" id="SSF47188">
    <property type="entry name" value="Hemerythrin-like"/>
    <property type="match status" value="1"/>
</dbReference>
<dbReference type="AlphaFoldDB" id="A0A2W6MY92"/>
<dbReference type="InterPro" id="IPR035938">
    <property type="entry name" value="Hemerythrin-like_sf"/>
</dbReference>
<dbReference type="Gene3D" id="1.20.120.50">
    <property type="entry name" value="Hemerythrin-like"/>
    <property type="match status" value="1"/>
</dbReference>
<dbReference type="EMBL" id="NBIU01000002">
    <property type="protein sequence ID" value="PZT49001.1"/>
    <property type="molecule type" value="Genomic_DNA"/>
</dbReference>
<keyword evidence="4" id="KW-0408">Iron</keyword>
<dbReference type="CDD" id="cd12107">
    <property type="entry name" value="Hemerythrin"/>
    <property type="match status" value="1"/>
</dbReference>
<keyword evidence="2" id="KW-0561">Oxygen transport</keyword>
<dbReference type="OrthoDB" id="9774644at2"/>
<reference evidence="6 7" key="1">
    <citation type="submission" date="2017-03" db="EMBL/GenBank/DDBJ databases">
        <title>Genomic and clinical evidence uncovers the enterohepatic species Helicobacter valdiviensis as a potential human intestinal pathogen.</title>
        <authorList>
            <person name="Fresia P."/>
            <person name="Jara R."/>
            <person name="Sierra R."/>
            <person name="Ferres I."/>
            <person name="Greif G."/>
            <person name="Iraola G."/>
            <person name="Collado L."/>
        </authorList>
    </citation>
    <scope>NUCLEOTIDE SEQUENCE [LARGE SCALE GENOMIC DNA]</scope>
    <source>
        <strain evidence="6 7">WBE14</strain>
    </source>
</reference>
<keyword evidence="7" id="KW-1185">Reference proteome</keyword>
<keyword evidence="3" id="KW-0479">Metal-binding</keyword>
<protein>
    <recommendedName>
        <fullName evidence="5">Hemerythrin-like domain-containing protein</fullName>
    </recommendedName>
</protein>
<dbReference type="PROSITE" id="PS00550">
    <property type="entry name" value="HEMERYTHRINS"/>
    <property type="match status" value="1"/>
</dbReference>
<accession>A0A2W6MY92</accession>
<sequence>MLEWNEEFSIKNQHLDGQHKQLLSYVEEAYILLDKPASEKPLLLKKLASNLILYAKKHFQDEETYMKHINYIHLEEHKAIHKEIIQGIKEIIQNMSDTQESAKKFYIFLKEWLLKHILEEDKKIESYRNRIREINEIPYSLEIQTKILQEVYNSKAGNNHLYVCLCYLKEHQVCDALHKIMQEQNSFIRCKICKQPLVALKREVQENEEAFEKLAKDYFKQF</sequence>
<evidence type="ECO:0000313" key="7">
    <source>
        <dbReference type="Proteomes" id="UP000249746"/>
    </source>
</evidence>
<dbReference type="PANTHER" id="PTHR37164">
    <property type="entry name" value="BACTERIOHEMERYTHRIN"/>
    <property type="match status" value="1"/>
</dbReference>
<comment type="similarity">
    <text evidence="1">Belongs to the hemerythrin family.</text>
</comment>
<dbReference type="Proteomes" id="UP000249746">
    <property type="component" value="Unassembled WGS sequence"/>
</dbReference>
<gene>
    <name evidence="6" type="ORF">B6S12_01525</name>
</gene>
<dbReference type="InterPro" id="IPR016131">
    <property type="entry name" value="Haemerythrin_Fe_BS"/>
</dbReference>
<dbReference type="InterPro" id="IPR012312">
    <property type="entry name" value="Hemerythrin-like"/>
</dbReference>
<proteinExistence type="inferred from homology"/>
<dbReference type="GO" id="GO:0046872">
    <property type="term" value="F:metal ion binding"/>
    <property type="evidence" value="ECO:0007669"/>
    <property type="project" value="UniProtKB-KW"/>
</dbReference>
<evidence type="ECO:0000256" key="4">
    <source>
        <dbReference type="ARBA" id="ARBA00023004"/>
    </source>
</evidence>
<comment type="caution">
    <text evidence="6">The sequence shown here is derived from an EMBL/GenBank/DDBJ whole genome shotgun (WGS) entry which is preliminary data.</text>
</comment>
<evidence type="ECO:0000256" key="1">
    <source>
        <dbReference type="ARBA" id="ARBA00010587"/>
    </source>
</evidence>
<dbReference type="Pfam" id="PF01814">
    <property type="entry name" value="Hemerythrin"/>
    <property type="match status" value="1"/>
</dbReference>
<dbReference type="RefSeq" id="WP_111229059.1">
    <property type="nucleotide sequence ID" value="NZ_NBIU01000002.1"/>
</dbReference>